<protein>
    <recommendedName>
        <fullName evidence="4">Transmembrane protein</fullName>
    </recommendedName>
</protein>
<gene>
    <name evidence="2" type="ORF">J2N86_00230</name>
</gene>
<evidence type="ECO:0000313" key="3">
    <source>
        <dbReference type="Proteomes" id="UP001057474"/>
    </source>
</evidence>
<dbReference type="EMBL" id="CP071527">
    <property type="protein sequence ID" value="USQ13812.1"/>
    <property type="molecule type" value="Genomic_DNA"/>
</dbReference>
<dbReference type="Proteomes" id="UP001057474">
    <property type="component" value="Chromosome"/>
</dbReference>
<organism evidence="2 3">
    <name type="scientific">Legionella lytica</name>
    <dbReference type="NCBI Taxonomy" id="96232"/>
    <lineage>
        <taxon>Bacteria</taxon>
        <taxon>Pseudomonadati</taxon>
        <taxon>Pseudomonadota</taxon>
        <taxon>Gammaproteobacteria</taxon>
        <taxon>Legionellales</taxon>
        <taxon>Legionellaceae</taxon>
        <taxon>Legionella</taxon>
    </lineage>
</organism>
<proteinExistence type="predicted"/>
<evidence type="ECO:0000313" key="2">
    <source>
        <dbReference type="EMBL" id="USQ13812.1"/>
    </source>
</evidence>
<name>A0ABY4Y876_9GAMM</name>
<keyword evidence="3" id="KW-1185">Reference proteome</keyword>
<keyword evidence="1" id="KW-0472">Membrane</keyword>
<accession>A0ABY4Y876</accession>
<keyword evidence="1" id="KW-0812">Transmembrane</keyword>
<evidence type="ECO:0008006" key="4">
    <source>
        <dbReference type="Google" id="ProtNLM"/>
    </source>
</evidence>
<feature type="transmembrane region" description="Helical" evidence="1">
    <location>
        <begin position="42"/>
        <end position="62"/>
    </location>
</feature>
<keyword evidence="1" id="KW-1133">Transmembrane helix</keyword>
<reference evidence="2" key="1">
    <citation type="submission" date="2021-03" db="EMBL/GenBank/DDBJ databases">
        <title>Legionella lytica PCM 2298.</title>
        <authorList>
            <person name="Koper P."/>
        </authorList>
    </citation>
    <scope>NUCLEOTIDE SEQUENCE</scope>
    <source>
        <strain evidence="2">PCM 2298</strain>
    </source>
</reference>
<evidence type="ECO:0000256" key="1">
    <source>
        <dbReference type="SAM" id="Phobius"/>
    </source>
</evidence>
<dbReference type="RefSeq" id="WP_252580137.1">
    <property type="nucleotide sequence ID" value="NZ_CP071527.1"/>
</dbReference>
<feature type="transmembrane region" description="Helical" evidence="1">
    <location>
        <begin position="68"/>
        <end position="86"/>
    </location>
</feature>
<sequence length="116" mass="13531">MSKPLNKHNFTKTPQLTLSEQREIDKKIEFETSLSFHSMVKLGAFANIIGAFLYVLALYHSTESRLSIYWYIILVAANLLNVMWGLRFEYSHITSAEIRKCRKGFLYLLIGVLWKN</sequence>